<evidence type="ECO:0000313" key="3">
    <source>
        <dbReference type="Proteomes" id="UP000095751"/>
    </source>
</evidence>
<gene>
    <name evidence="2" type="ORF">FRACYDRAFT_244320</name>
</gene>
<dbReference type="AlphaFoldDB" id="A0A1E7F1T6"/>
<keyword evidence="3" id="KW-1185">Reference proteome</keyword>
<dbReference type="Proteomes" id="UP000095751">
    <property type="component" value="Unassembled WGS sequence"/>
</dbReference>
<name>A0A1E7F1T6_9STRA</name>
<evidence type="ECO:0000313" key="2">
    <source>
        <dbReference type="EMBL" id="OEU12079.1"/>
    </source>
</evidence>
<feature type="compositionally biased region" description="Basic and acidic residues" evidence="1">
    <location>
        <begin position="501"/>
        <end position="521"/>
    </location>
</feature>
<feature type="region of interest" description="Disordered" evidence="1">
    <location>
        <begin position="198"/>
        <end position="304"/>
    </location>
</feature>
<reference evidence="2 3" key="1">
    <citation type="submission" date="2016-09" db="EMBL/GenBank/DDBJ databases">
        <title>Extensive genetic diversity and differential bi-allelic expression allows diatom success in the polar Southern Ocean.</title>
        <authorList>
            <consortium name="DOE Joint Genome Institute"/>
            <person name="Mock T."/>
            <person name="Otillar R.P."/>
            <person name="Strauss J."/>
            <person name="Dupont C."/>
            <person name="Frickenhaus S."/>
            <person name="Maumus F."/>
            <person name="Mcmullan M."/>
            <person name="Sanges R."/>
            <person name="Schmutz J."/>
            <person name="Toseland A."/>
            <person name="Valas R."/>
            <person name="Veluchamy A."/>
            <person name="Ward B.J."/>
            <person name="Allen A."/>
            <person name="Barry K."/>
            <person name="Falciatore A."/>
            <person name="Ferrante M."/>
            <person name="Fortunato A.E."/>
            <person name="Gloeckner G."/>
            <person name="Gruber A."/>
            <person name="Hipkin R."/>
            <person name="Janech M."/>
            <person name="Kroth P."/>
            <person name="Leese F."/>
            <person name="Lindquist E."/>
            <person name="Lyon B.R."/>
            <person name="Martin J."/>
            <person name="Mayer C."/>
            <person name="Parker M."/>
            <person name="Quesneville H."/>
            <person name="Raymond J."/>
            <person name="Uhlig C."/>
            <person name="Valentin K.U."/>
            <person name="Worden A.Z."/>
            <person name="Armbrust E.V."/>
            <person name="Bowler C."/>
            <person name="Green B."/>
            <person name="Moulton V."/>
            <person name="Van Oosterhout C."/>
            <person name="Grigoriev I."/>
        </authorList>
    </citation>
    <scope>NUCLEOTIDE SEQUENCE [LARGE SCALE GENOMIC DNA]</scope>
    <source>
        <strain evidence="2 3">CCMP1102</strain>
    </source>
</reference>
<sequence>MQRYLGYLLLQRSDTKRTTSMIRQLQLNVRSKLNKPIVRMDVLLVVSTAANKFILRLTKFQSELLTSNSNSSIPKPSANSGFLTSDYDSARVFAKARPEVFRRNNNNRMDDDNNNRKERDRLDYGNHNYHGTHYTHTPSNNNNTHSSSRLQPDDEMSTDDSRFLEIPPPKTTCSSSKQQYQRSDLRRQMYDSMLVIPKQQQKKRNSCWKQQQQQQQQQSPPPPPPDAAIAIAIATNSKRKAEDMWPETSCSSSYDSHKYKQHTNGKVPEDRQLWDANNTNDNDNDNNNHLSNRRREKNSRSDSMLVIPKKNWKQKQCNFRREMSDSKLLELRIPIKKRNCSDLMKGVAIMELDKEEHHHKKDNVSINDNNDLIRRRPAEKQPPPPAAIAAIATASVAFAASTTASSKKRKADDEWHNNDGSSYYYDDQKYEHKKNGIVTTSNKKRIESLQNFSWNNNNNDKTKTNTDNNNCNTSCASASTNNKSTMFALGLALGELAPTIPERRRNNDNGYQKKETTSRTA</sequence>
<organism evidence="2 3">
    <name type="scientific">Fragilariopsis cylindrus CCMP1102</name>
    <dbReference type="NCBI Taxonomy" id="635003"/>
    <lineage>
        <taxon>Eukaryota</taxon>
        <taxon>Sar</taxon>
        <taxon>Stramenopiles</taxon>
        <taxon>Ochrophyta</taxon>
        <taxon>Bacillariophyta</taxon>
        <taxon>Bacillariophyceae</taxon>
        <taxon>Bacillariophycidae</taxon>
        <taxon>Bacillariales</taxon>
        <taxon>Bacillariaceae</taxon>
        <taxon>Fragilariopsis</taxon>
    </lineage>
</organism>
<proteinExistence type="predicted"/>
<accession>A0A1E7F1T6</accession>
<dbReference type="InParanoid" id="A0A1E7F1T6"/>
<dbReference type="EMBL" id="KV784365">
    <property type="protein sequence ID" value="OEU12079.1"/>
    <property type="molecule type" value="Genomic_DNA"/>
</dbReference>
<evidence type="ECO:0000256" key="1">
    <source>
        <dbReference type="SAM" id="MobiDB-lite"/>
    </source>
</evidence>
<feature type="compositionally biased region" description="Low complexity" evidence="1">
    <location>
        <begin position="275"/>
        <end position="288"/>
    </location>
</feature>
<feature type="compositionally biased region" description="Basic and acidic residues" evidence="1">
    <location>
        <begin position="98"/>
        <end position="124"/>
    </location>
</feature>
<protein>
    <submittedName>
        <fullName evidence="2">Uncharacterized protein</fullName>
    </submittedName>
</protein>
<dbReference type="KEGG" id="fcy:FRACYDRAFT_244320"/>
<feature type="region of interest" description="Disordered" evidence="1">
    <location>
        <begin position="402"/>
        <end position="425"/>
    </location>
</feature>
<feature type="compositionally biased region" description="Low complexity" evidence="1">
    <location>
        <begin position="125"/>
        <end position="148"/>
    </location>
</feature>
<feature type="compositionally biased region" description="Polar residues" evidence="1">
    <location>
        <begin position="171"/>
        <end position="182"/>
    </location>
</feature>
<feature type="region of interest" description="Disordered" evidence="1">
    <location>
        <begin position="497"/>
        <end position="521"/>
    </location>
</feature>
<feature type="region of interest" description="Disordered" evidence="1">
    <location>
        <begin position="98"/>
        <end position="182"/>
    </location>
</feature>